<comment type="caution">
    <text evidence="2">The sequence shown here is derived from an EMBL/GenBank/DDBJ whole genome shotgun (WGS) entry which is preliminary data.</text>
</comment>
<organism evidence="2 3">
    <name type="scientific">Durusdinium trenchii</name>
    <dbReference type="NCBI Taxonomy" id="1381693"/>
    <lineage>
        <taxon>Eukaryota</taxon>
        <taxon>Sar</taxon>
        <taxon>Alveolata</taxon>
        <taxon>Dinophyceae</taxon>
        <taxon>Suessiales</taxon>
        <taxon>Symbiodiniaceae</taxon>
        <taxon>Durusdinium</taxon>
    </lineage>
</organism>
<dbReference type="InterPro" id="IPR011990">
    <property type="entry name" value="TPR-like_helical_dom_sf"/>
</dbReference>
<dbReference type="InterPro" id="IPR002885">
    <property type="entry name" value="PPR_rpt"/>
</dbReference>
<sequence>MLPDPDLKKRSQEITSHAQRRQWQKALDIFRDVKQGGQADVILYTTALGACGGWRRALKLVMEVQESKALQPNITTFSAALRSCTQAAQWIVAFHLLAVATGGSLTVNDITLGAAIGACGKGFLWQDALELLRLSSRSTLRLNIIGLGGAISAAGRTGAASFAASAWQTAVSLLESCVMQTLRQSTMAVNSLIDADAKTSRWRATLDAVRAVRTTVLDLISCSSALAACGKDLRWEESLSLLRGLAVRQLEANTVAYSSAVCQRSWRMALGLLERAAGTSLEADPVICAATISACERFGQWTQALSMHNKLQEEHLEVDLVTQNAAISACGAWARSLRLLGLTLGLQANAVTYGAAVDRVTSDRWPQAVQLLHVGLFRALQATVVTYTSIMALAILWQQSLQMLHQHVLSSLDLVTCNSALHAFQGASAWLQAIHTLKLMEVRRVRPGGISLSLALTAQKGVMEAVPLVDGLSASSLDALTKKLPCVALYRSGFCQTLSLELYIYCT</sequence>
<dbReference type="PANTHER" id="PTHR46128">
    <property type="entry name" value="MITOCHONDRIAL GROUP I INTRON SPLICING FACTOR CCM1"/>
    <property type="match status" value="1"/>
</dbReference>
<name>A0ABP0JZA4_9DINO</name>
<keyword evidence="3" id="KW-1185">Reference proteome</keyword>
<proteinExistence type="inferred from homology"/>
<evidence type="ECO:0000256" key="1">
    <source>
        <dbReference type="ARBA" id="ARBA00007626"/>
    </source>
</evidence>
<protein>
    <recommendedName>
        <fullName evidence="4">Pentatricopeptide repeat-containing protein, chloroplastic</fullName>
    </recommendedName>
</protein>
<dbReference type="EMBL" id="CAXAMN010006814">
    <property type="protein sequence ID" value="CAK9019312.1"/>
    <property type="molecule type" value="Genomic_DNA"/>
</dbReference>
<dbReference type="InterPro" id="IPR050872">
    <property type="entry name" value="PPR_P_subfamily"/>
</dbReference>
<comment type="similarity">
    <text evidence="1">Belongs to the PPR family. P subfamily.</text>
</comment>
<evidence type="ECO:0000313" key="2">
    <source>
        <dbReference type="EMBL" id="CAK9019312.1"/>
    </source>
</evidence>
<dbReference type="PANTHER" id="PTHR46128:SF320">
    <property type="entry name" value="SMR DOMAIN-CONTAINING PROTEIN"/>
    <property type="match status" value="1"/>
</dbReference>
<dbReference type="Pfam" id="PF13812">
    <property type="entry name" value="PPR_3"/>
    <property type="match status" value="1"/>
</dbReference>
<gene>
    <name evidence="2" type="ORF">CCMP2556_LOCUS13617</name>
</gene>
<dbReference type="Gene3D" id="1.25.40.10">
    <property type="entry name" value="Tetratricopeptide repeat domain"/>
    <property type="match status" value="3"/>
</dbReference>
<accession>A0ABP0JZA4</accession>
<evidence type="ECO:0008006" key="4">
    <source>
        <dbReference type="Google" id="ProtNLM"/>
    </source>
</evidence>
<reference evidence="2 3" key="1">
    <citation type="submission" date="2024-02" db="EMBL/GenBank/DDBJ databases">
        <authorList>
            <person name="Chen Y."/>
            <person name="Shah S."/>
            <person name="Dougan E. K."/>
            <person name="Thang M."/>
            <person name="Chan C."/>
        </authorList>
    </citation>
    <scope>NUCLEOTIDE SEQUENCE [LARGE SCALE GENOMIC DNA]</scope>
</reference>
<evidence type="ECO:0000313" key="3">
    <source>
        <dbReference type="Proteomes" id="UP001642484"/>
    </source>
</evidence>
<dbReference type="Proteomes" id="UP001642484">
    <property type="component" value="Unassembled WGS sequence"/>
</dbReference>